<accession>A0A076LNQ0</accession>
<dbReference type="InterPro" id="IPR025130">
    <property type="entry name" value="DUF4056"/>
</dbReference>
<name>A0A076LNQ0_9GAMM</name>
<sequence>MAVVRRWCAALLAWCGAAGAFGLPMSLDLAQLQPLQAAHAWPVSAPLPPPDGLRPCCAFGYDLNAEALGVPIPFYRLNNVVEADALGGHRYNDSLFGALASLAGLGSERNGLIYTRRGGFLDLAHVRDSADMTVYIFSHLYPRLGQAFRLDLGDELARRQLVFSAFTPPHEARERYTLAAYLAARLAFEVAAWHEVAQWYGYESIPGFSEGVSAFSPEDLYSNLLGTRLALTLILNGHTASLGQYSAALTTLLPQALCQLQAQPAILTRFQFDMLDGKWWDSRQAVPQKFLVLKRNYDTRDDRLPTSISGELTPPLRLMLPGQVHRYDLAKLAELRLLPGASMKRLPVPPHYYTWRDFGHLAAFAQAQDTLQLSRKR</sequence>
<dbReference type="EMBL" id="CP006664">
    <property type="protein sequence ID" value="AIJ08347.1"/>
    <property type="molecule type" value="Genomic_DNA"/>
</dbReference>
<dbReference type="Proteomes" id="UP000028681">
    <property type="component" value="Chromosome"/>
</dbReference>
<feature type="signal peptide" evidence="1">
    <location>
        <begin position="1"/>
        <end position="20"/>
    </location>
</feature>
<keyword evidence="1" id="KW-0732">Signal</keyword>
<evidence type="ECO:0000313" key="3">
    <source>
        <dbReference type="Proteomes" id="UP000028681"/>
    </source>
</evidence>
<feature type="chain" id="PRO_5001714663" description="DUF4056 domain-containing protein" evidence="1">
    <location>
        <begin position="21"/>
        <end position="377"/>
    </location>
</feature>
<dbReference type="AlphaFoldDB" id="A0A076LNQ0"/>
<protein>
    <recommendedName>
        <fullName evidence="4">DUF4056 domain-containing protein</fullName>
    </recommendedName>
</protein>
<proteinExistence type="predicted"/>
<evidence type="ECO:0008006" key="4">
    <source>
        <dbReference type="Google" id="ProtNLM"/>
    </source>
</evidence>
<evidence type="ECO:0000313" key="2">
    <source>
        <dbReference type="EMBL" id="AIJ08347.1"/>
    </source>
</evidence>
<evidence type="ECO:0000256" key="1">
    <source>
        <dbReference type="SAM" id="SignalP"/>
    </source>
</evidence>
<dbReference type="Pfam" id="PF13265">
    <property type="entry name" value="DUF4056"/>
    <property type="match status" value="1"/>
</dbReference>
<gene>
    <name evidence="2" type="ORF">ETEE_1901</name>
</gene>
<dbReference type="HOGENOM" id="CLU_062633_0_0_6"/>
<dbReference type="RefSeq" id="WP_034164567.1">
    <property type="nucleotide sequence ID" value="NZ_CP006664.1"/>
</dbReference>
<organism evidence="2 3">
    <name type="scientific">Edwardsiella anguillarum ET080813</name>
    <dbReference type="NCBI Taxonomy" id="667120"/>
    <lineage>
        <taxon>Bacteria</taxon>
        <taxon>Pseudomonadati</taxon>
        <taxon>Pseudomonadota</taxon>
        <taxon>Gammaproteobacteria</taxon>
        <taxon>Enterobacterales</taxon>
        <taxon>Hafniaceae</taxon>
        <taxon>Edwardsiella</taxon>
    </lineage>
</organism>
<dbReference type="GeneID" id="33939508"/>
<dbReference type="KEGG" id="ete:ETEE_1901"/>
<reference evidence="2 3" key="1">
    <citation type="journal article" date="2012" name="PLoS ONE">
        <title>Edwardsiella comparative phylogenomics reveal the new intra/inter-species taxonomic relationships, virulence evolution and niche adaptation mechanisms.</title>
        <authorList>
            <person name="Yang M."/>
            <person name="Lv Y."/>
            <person name="Xiao J."/>
            <person name="Wu H."/>
            <person name="Zheng H."/>
            <person name="Liu Q."/>
            <person name="Zhang Y."/>
            <person name="Wang Q."/>
        </authorList>
    </citation>
    <scope>NUCLEOTIDE SEQUENCE [LARGE SCALE GENOMIC DNA]</scope>
    <source>
        <strain evidence="3">080813</strain>
    </source>
</reference>